<dbReference type="InterPro" id="IPR016039">
    <property type="entry name" value="Thiolase-like"/>
</dbReference>
<dbReference type="Proteomes" id="UP000286931">
    <property type="component" value="Unassembled WGS sequence"/>
</dbReference>
<dbReference type="InterPro" id="IPR042104">
    <property type="entry name" value="PKS_dehydratase_sf"/>
</dbReference>
<dbReference type="SMART" id="SM00827">
    <property type="entry name" value="PKS_AT"/>
    <property type="match status" value="2"/>
</dbReference>
<feature type="region of interest" description="N-terminal hotdog fold" evidence="9">
    <location>
        <begin position="2999"/>
        <end position="3124"/>
    </location>
</feature>
<feature type="region of interest" description="C-terminal hotdog fold" evidence="9">
    <location>
        <begin position="1076"/>
        <end position="1215"/>
    </location>
</feature>
<dbReference type="SMART" id="SM00825">
    <property type="entry name" value="PKS_KS"/>
    <property type="match status" value="2"/>
</dbReference>
<feature type="domain" description="PKS/mFAS DH" evidence="12">
    <location>
        <begin position="937"/>
        <end position="1215"/>
    </location>
</feature>
<evidence type="ECO:0000256" key="7">
    <source>
        <dbReference type="ARBA" id="ARBA00023268"/>
    </source>
</evidence>
<evidence type="ECO:0000313" key="14">
    <source>
        <dbReference type="Proteomes" id="UP000286931"/>
    </source>
</evidence>
<dbReference type="InterPro" id="IPR055123">
    <property type="entry name" value="SpnB-like_Rossmann"/>
</dbReference>
<dbReference type="GO" id="GO:0004312">
    <property type="term" value="F:fatty acid synthase activity"/>
    <property type="evidence" value="ECO:0007669"/>
    <property type="project" value="TreeGrafter"/>
</dbReference>
<keyword evidence="7" id="KW-0511">Multifunctional enzyme</keyword>
<dbReference type="Pfam" id="PF00109">
    <property type="entry name" value="ketoacyl-synt"/>
    <property type="match status" value="2"/>
</dbReference>
<dbReference type="GO" id="GO:0031177">
    <property type="term" value="F:phosphopantetheine binding"/>
    <property type="evidence" value="ECO:0007669"/>
    <property type="project" value="InterPro"/>
</dbReference>
<dbReference type="InterPro" id="IPR016036">
    <property type="entry name" value="Malonyl_transacylase_ACP-bd"/>
</dbReference>
<evidence type="ECO:0000256" key="4">
    <source>
        <dbReference type="ARBA" id="ARBA00022553"/>
    </source>
</evidence>
<dbReference type="FunFam" id="3.90.180.10:FF:000032">
    <property type="entry name" value="Probable polyketide synthase pks1"/>
    <property type="match status" value="1"/>
</dbReference>
<sequence>MASEETLREYLKWATTELHDAQRRIAAFEAAATATEPVAIVGMACRLPGGIASPHDLWDLLERGEDTIGPLPGDRGWDVDRLYHPDPEHPGTTYTAAGGFIRDVAGFDADFFGISPREALAMDPQQRLLLETSWEAFEHAGIVPAGLRGSRAGVFIGTNSVDYAWTSGRVPDEHLGHLTTGTAAAVLAGRLSYLYGLEGPAVTVDTACSSSLVALHLAVQALRNDECSLALVGGVTVLSSPIQFLGFSAQRGLAPDGRCKAFAEAADGMGLADGAGVLLVERLADARRAGHRVLAVIRGSAVNQDGAGNGLTAPNGPSQQRVIRLALADAGLSAADVDAVEAHGTGTTLGDPIEAQALLATYGRGRPADRPLWLGSVKSNIGHTGAAAGVAGLIKTVLAIRAGVLPKTLHAEERSTRIDWSAGAVELLTRAREWPEVGRPRRAAVSSFGISGTNAHVIVEEAADPRTGESAAGEPRSAVSGALPFVVSGKSEAGLRAQAGRLAEFAAEYPESDPAAVASALVATRSAFEHRAVVSASNHAEWTAGLAALAAGEPAAGVVSGTVRCSGRTVLVFPGQGSQWLGMAAGLLDSSPVFAGWIAECEVALAPFVDWSLVSVLRSGSGEWLGRVDVVQPVLWAVMVSLAGLWGSFGVVPGAVVGHSQGEVAAACVAGALSLADGARVVALRGRALSVLAGSGAMVSVALGRAEVVDVLGPFGGRLWVAAVNGPSSVTVSGDPGAVDALVGVCEARGVWVGRVAVDYASHGVGVEAVRERLSAGLAGVRPVVSGVPFYSTVTAGRLGTAALDGGYWYANLRRPVRFEETVRLLLAEGFDAFVEVSAHPVLTTPIETTIEATGATAVVLGTLHRGAGGLDDFTASLARAHVDGLAVDWTPLVGEHTAGEVELPTYAFRRRRYWLRDIAPGGADDAAGLGLTGEGHPLLGASVSLADGRGFLLTGRLSLSSHTWLGDHAVAGTVLLPGTAFVELAVRAGDSVGCGLLAELTLEAPLALPEQGGVRIQVVVAPPAADGGRAVSVFSRVDDDADREWTRHAGGLLLPDSAASTDAGPAPTAWPPVGARPIELDRFYPDLAEAGYAYGLSFRGLRAAWRVGEDVYAEVALPAEQREHAHRFGLHPALLDAAVQVAALTGIGDARTTIRLPFVWSGVRLSASGASSLRVRLSVGDGDSVSIETTDHTGEPVFSAQGLTLRPITADRLAHAADETADSLFHLDWIPTEVVERPGGDEVTRLDCAPSAFGGGLADAVAAATAEVLARIQGWLATEGQARSRLVLVTHGAVAAGPADVVTDLVHASVWGLVRSAQTEHPGRFVLVDTDDSPASAALLDAAVRGGESQLALRQGDMLVPRLVRAGAADALIPPSGAWRLHTPGTGTLEDLAAVPAPEALEPLRSGQVRVAVRAAGLNFRDVLIALDMYPDAATMGGEGAGVVTEVGPDVHDSAVGDRVLGLFPAFGPTAVADVRTLARVPDGWSWEQAASVPVAFLTAYHGLVALGRVGPGDTVLVHAGAGGVGMAAVRIARHLGAEVFATASRGKWDVLRSLGLDDAHIGDSRTLDFAARFRAATGGRGVDVVLNSLAGEFVDASLRLLADGGRFVEMGKTDVRDETAVRAARPGILSYRAFDLVEAAGADGIAELFAVLMPLFRSGVLAPVPVRCFDVRRAPEAFRFMAQARHTGKLVLRMPVPLDPDGTVLITGGTGTLGALVARHLVAEHGVRDLVLLSRSGPAAPGAAELADELAGLGARVVVEACDAADREALAAVLARIPESAPLTGVVHATGVLADSLVESMAPDDLASVLRAKVDGAINLHELTAGHDLAAFVLFSSIAGVLGGAAQANYAAANAFVDALAAHRQAAGGPGTSLAWGLWARTSGMTGRLGRDDLDRMARSGVLPMSDALGLRLFDAARSGSRTLAVPMRVDPAALRTLAGTGTLPEVFGGLARGPARRVAATDGDAGGSTWQRRTAALVPAERSRVLLELVRTHAAAVLGHGDETAVPADRAFKALGFDSLTAVELRNRLAAGTGLRLPATLVFDHPTPAALADRLGAELSGAEPESLAEEPPPAGTHEPIAIVGMACRFPGDVRSADDLWRLIAAGEDPISEFPTNRGWDLAGLFHPDPDHPGTSYTRSGGFLHDADRFDADLFGISHREALAMDPQQRLLLETSWEALEHAGIAPDALGGSRIGVYTGLAAQGYAGRLDRAPHELEGYLGTGNTPSVGSGRVAYTFGFEGPAVTVDTACSSSLVALHLAVRALRGGECTMALAGGVTVMSEPGLFVEFSRQRGLAADGRCKAFAASADGFGPAEGVGVLVVERLSDAVRNGHRVLAVVRGSAVNQDGASNGLTAPNGPSQQRVIRQALVDAGLATRDIDAVEAHGTGTTLGDPIEAQALIATYGRDRPARQPVHVGSVKSNIGHTQAAAGVAGVIKMVLAMRAGVLPATLHVDEPTPHVDWSAGTVELLTAPRPWPDLGRPRRAAVSAFGVSGTNAHVILEQPPAAPARELVPRPAGGPGTTPPRLPVVLSAHSAEALRAQAARLAEHIESPTPEPSANGLAAHEPGHDRLELVDLAYSSVVSRAGLEHRAVVGAGDRKGLAAALVGLATGGSGVDAVLGVAQAGHRPVFVFPGQGSQWVGMAGGLLDASPEFAARIRACEEALAPFVDWSLTTILGSDSDGWLERVDVVQPVLWAVMVSLARMWRAYGVHPAAVVGHSQGEIAAACVAGALSLEDGARIVALRGRALLDLSGKGGMASVALSAEEAAELTAPFGDRVALAAVNAPRSVTLSGDPAALTEVLERCEERNVWARRVPVDYASHSPQVESIREALLTALADLEPRAADVPFHSAVTGAVVEGTTLDAEYWYTNLRRTVRFDETVRALLDQGHDTFVEVSAHPVLTTAILETVEAAGSRAAVLDTLRRGEGGPDRFTGALARAYVHGVDVDWRVAFADSEPRVTDLPTYAFQRERYWLRGDSGTATDARGLGLTPTGHPVLGAAIDLPDAAGILFTGRVGRHTHPWAAESPFPGTALLTGAALVELALHAGRSTGLGTVEELTLTAPLPLPERDGVHLRVVVGATRPDGRRTVAVHSRPDDPATAGAWTRHAEGLLAPEGAEEAAGPEDDLLVWPPVGAVPVPIPVPVPTAGDVPDPADQVLRGVWQCGATRYAEVALPADRRREAAGCGLHPALVTAALRALDAGAAAGESDAAIRMPFVWSGVTPHAPGATSLRIRLEAVGDTSDTLSLVAATPTGAAAFTVRSLVLRAASPERLRAALAEAESSAAGADSVPPPLVAVRSVDDVAVGDEAEVGALSRRLTALGAADRRRTLRDLVVAQVAAVLGQAEAGVPVDKPLRDLGLDSMAAVELRGRLSTALGLHLPVTLVFSHPTAAALAAHLDTTLGPETATEAGPAPMAFGRLEHALSRLPADPATRAAVARRLETLLWTWRDPSPAEAPDDAALDGEALAASSAEDMFDLLDRELGPDSA</sequence>
<feature type="region of interest" description="C-terminal hotdog fold" evidence="9">
    <location>
        <begin position="3134"/>
        <end position="3279"/>
    </location>
</feature>
<dbReference type="SUPFAM" id="SSF52151">
    <property type="entry name" value="FabD/lysophospholipase-like"/>
    <property type="match status" value="2"/>
</dbReference>
<dbReference type="CDD" id="cd00833">
    <property type="entry name" value="PKS"/>
    <property type="match status" value="2"/>
</dbReference>
<dbReference type="Gene3D" id="1.10.1200.10">
    <property type="entry name" value="ACP-like"/>
    <property type="match status" value="2"/>
</dbReference>
<dbReference type="InterPro" id="IPR018201">
    <property type="entry name" value="Ketoacyl_synth_AS"/>
</dbReference>
<evidence type="ECO:0000256" key="1">
    <source>
        <dbReference type="ARBA" id="ARBA00001957"/>
    </source>
</evidence>
<dbReference type="FunFam" id="3.40.50.720:FF:000209">
    <property type="entry name" value="Polyketide synthase Pks12"/>
    <property type="match status" value="1"/>
</dbReference>
<dbReference type="InterPro" id="IPR057326">
    <property type="entry name" value="KR_dom"/>
</dbReference>
<comment type="caution">
    <text evidence="9">Lacks conserved residue(s) required for the propagation of feature annotation.</text>
</comment>
<feature type="active site" description="Proton donor; for dehydratase activity" evidence="9">
    <location>
        <position position="1137"/>
    </location>
</feature>
<dbReference type="Pfam" id="PF08659">
    <property type="entry name" value="KR"/>
    <property type="match status" value="1"/>
</dbReference>
<gene>
    <name evidence="13" type="primary">pks12_2</name>
    <name evidence="13" type="ORF">EHYA_03366</name>
</gene>
<dbReference type="CDD" id="cd05195">
    <property type="entry name" value="enoyl_red"/>
    <property type="match status" value="1"/>
</dbReference>
<dbReference type="SUPFAM" id="SSF47336">
    <property type="entry name" value="ACP-like"/>
    <property type="match status" value="2"/>
</dbReference>
<reference evidence="13 14" key="1">
    <citation type="submission" date="2018-12" db="EMBL/GenBank/DDBJ databases">
        <title>Draft genome sequence of Embleya hyalina NBRC 13850T.</title>
        <authorList>
            <person name="Komaki H."/>
            <person name="Hosoyama A."/>
            <person name="Kimura A."/>
            <person name="Ichikawa N."/>
            <person name="Tamura T."/>
        </authorList>
    </citation>
    <scope>NUCLEOTIDE SEQUENCE [LARGE SCALE GENOMIC DNA]</scope>
    <source>
        <strain evidence="13 14">NBRC 13850</strain>
    </source>
</reference>
<evidence type="ECO:0000256" key="9">
    <source>
        <dbReference type="PROSITE-ProRule" id="PRU01363"/>
    </source>
</evidence>
<evidence type="ECO:0000256" key="6">
    <source>
        <dbReference type="ARBA" id="ARBA00023194"/>
    </source>
</evidence>
<evidence type="ECO:0000256" key="3">
    <source>
        <dbReference type="ARBA" id="ARBA00022450"/>
    </source>
</evidence>
<dbReference type="SUPFAM" id="SSF55048">
    <property type="entry name" value="Probable ACP-binding domain of malonyl-CoA ACP transacylase"/>
    <property type="match status" value="2"/>
</dbReference>
<feature type="domain" description="PKS/mFAS DH" evidence="12">
    <location>
        <begin position="2999"/>
        <end position="3279"/>
    </location>
</feature>
<dbReference type="GO" id="GO:0004315">
    <property type="term" value="F:3-oxoacyl-[acyl-carrier-protein] synthase activity"/>
    <property type="evidence" value="ECO:0007669"/>
    <property type="project" value="InterPro"/>
</dbReference>
<dbReference type="SMART" id="SM01294">
    <property type="entry name" value="PKS_PP_betabranch"/>
    <property type="match status" value="2"/>
</dbReference>
<dbReference type="Gene3D" id="3.40.366.10">
    <property type="entry name" value="Malonyl-Coenzyme A Acyl Carrier Protein, domain 2"/>
    <property type="match status" value="2"/>
</dbReference>
<dbReference type="Pfam" id="PF14765">
    <property type="entry name" value="PS-DH"/>
    <property type="match status" value="2"/>
</dbReference>
<proteinExistence type="predicted"/>
<dbReference type="InterPro" id="IPR020841">
    <property type="entry name" value="PKS_Beta-ketoAc_synthase_dom"/>
</dbReference>
<dbReference type="PROSITE" id="PS50075">
    <property type="entry name" value="CARRIER"/>
    <property type="match status" value="2"/>
</dbReference>
<dbReference type="Pfam" id="PF02801">
    <property type="entry name" value="Ketoacyl-synt_C"/>
    <property type="match status" value="2"/>
</dbReference>
<dbReference type="Pfam" id="PF22953">
    <property type="entry name" value="SpnB_Rossmann"/>
    <property type="match status" value="1"/>
</dbReference>
<dbReference type="FunFam" id="3.40.366.10:FF:000002">
    <property type="entry name" value="Probable polyketide synthase 2"/>
    <property type="match status" value="2"/>
</dbReference>
<dbReference type="PROSITE" id="PS00606">
    <property type="entry name" value="KS3_1"/>
    <property type="match status" value="2"/>
</dbReference>
<evidence type="ECO:0000259" key="12">
    <source>
        <dbReference type="PROSITE" id="PS52019"/>
    </source>
</evidence>
<dbReference type="InterPro" id="IPR049552">
    <property type="entry name" value="PKS_DH_N"/>
</dbReference>
<dbReference type="SMART" id="SM00829">
    <property type="entry name" value="PKS_ER"/>
    <property type="match status" value="1"/>
</dbReference>
<dbReference type="SUPFAM" id="SSF51735">
    <property type="entry name" value="NAD(P)-binding Rossmann-fold domains"/>
    <property type="match status" value="3"/>
</dbReference>
<dbReference type="PROSITE" id="PS52019">
    <property type="entry name" value="PKS_MFAS_DH"/>
    <property type="match status" value="2"/>
</dbReference>
<dbReference type="Gene3D" id="3.40.47.10">
    <property type="match status" value="2"/>
</dbReference>
<keyword evidence="3" id="KW-0596">Phosphopantetheine</keyword>
<dbReference type="SMART" id="SM00826">
    <property type="entry name" value="PKS_DH"/>
    <property type="match status" value="2"/>
</dbReference>
<dbReference type="GO" id="GO:0033068">
    <property type="term" value="P:macrolide biosynthetic process"/>
    <property type="evidence" value="ECO:0007669"/>
    <property type="project" value="UniProtKB-ARBA"/>
</dbReference>
<dbReference type="GO" id="GO:0006633">
    <property type="term" value="P:fatty acid biosynthetic process"/>
    <property type="evidence" value="ECO:0007669"/>
    <property type="project" value="InterPro"/>
</dbReference>
<feature type="domain" description="Carrier" evidence="10">
    <location>
        <begin position="1987"/>
        <end position="2062"/>
    </location>
</feature>
<dbReference type="Pfam" id="PF13602">
    <property type="entry name" value="ADH_zinc_N_2"/>
    <property type="match status" value="1"/>
</dbReference>
<keyword evidence="4" id="KW-0597">Phosphoprotein</keyword>
<dbReference type="InterPro" id="IPR014043">
    <property type="entry name" value="Acyl_transferase_dom"/>
</dbReference>
<dbReference type="SUPFAM" id="SSF50129">
    <property type="entry name" value="GroES-like"/>
    <property type="match status" value="1"/>
</dbReference>
<dbReference type="SMART" id="SM00823">
    <property type="entry name" value="PKS_PP"/>
    <property type="match status" value="2"/>
</dbReference>
<dbReference type="Pfam" id="PF00698">
    <property type="entry name" value="Acyl_transf_1"/>
    <property type="match status" value="2"/>
</dbReference>
<dbReference type="FunFam" id="3.40.47.10:FF:000019">
    <property type="entry name" value="Polyketide synthase type I"/>
    <property type="match status" value="2"/>
</dbReference>
<dbReference type="SUPFAM" id="SSF53901">
    <property type="entry name" value="Thiolase-like"/>
    <property type="match status" value="2"/>
</dbReference>
<dbReference type="Pfam" id="PF21089">
    <property type="entry name" value="PKS_DH_N"/>
    <property type="match status" value="2"/>
</dbReference>
<dbReference type="InterPro" id="IPR016035">
    <property type="entry name" value="Acyl_Trfase/lysoPLipase"/>
</dbReference>
<comment type="caution">
    <text evidence="13">The sequence shown here is derived from an EMBL/GenBank/DDBJ whole genome shotgun (WGS) entry which is preliminary data.</text>
</comment>
<dbReference type="InterPro" id="IPR020806">
    <property type="entry name" value="PKS_PP-bd"/>
</dbReference>
<dbReference type="InterPro" id="IPR049551">
    <property type="entry name" value="PKS_DH_C"/>
</dbReference>
<comment type="cofactor">
    <cofactor evidence="1">
        <name>pantetheine 4'-phosphate</name>
        <dbReference type="ChEBI" id="CHEBI:47942"/>
    </cofactor>
</comment>
<dbReference type="EMBL" id="BIFH01000018">
    <property type="protein sequence ID" value="GCD95687.1"/>
    <property type="molecule type" value="Genomic_DNA"/>
</dbReference>
<comment type="pathway">
    <text evidence="2">Antibiotic biosynthesis.</text>
</comment>
<dbReference type="SMART" id="SM00822">
    <property type="entry name" value="PKS_KR"/>
    <property type="match status" value="1"/>
</dbReference>
<dbReference type="InterPro" id="IPR032821">
    <property type="entry name" value="PKS_assoc"/>
</dbReference>
<dbReference type="PROSITE" id="PS00012">
    <property type="entry name" value="PHOSPHOPANTETHEINE"/>
    <property type="match status" value="2"/>
</dbReference>
<keyword evidence="8" id="KW-0012">Acyltransferase</keyword>
<dbReference type="Gene3D" id="3.90.180.10">
    <property type="entry name" value="Medium-chain alcohol dehydrogenases, catalytic domain"/>
    <property type="match status" value="1"/>
</dbReference>
<dbReference type="Gene3D" id="3.10.129.110">
    <property type="entry name" value="Polyketide synthase dehydratase"/>
    <property type="match status" value="2"/>
</dbReference>
<dbReference type="InterPro" id="IPR020843">
    <property type="entry name" value="ER"/>
</dbReference>
<dbReference type="InterPro" id="IPR050091">
    <property type="entry name" value="PKS_NRPS_Biosynth_Enz"/>
</dbReference>
<dbReference type="InterPro" id="IPR009081">
    <property type="entry name" value="PP-bd_ACP"/>
</dbReference>
<keyword evidence="5" id="KW-0808">Transferase</keyword>
<feature type="region of interest" description="N-terminal hotdog fold" evidence="9">
    <location>
        <begin position="937"/>
        <end position="1061"/>
    </location>
</feature>
<dbReference type="FunFam" id="1.10.1200.10:FF:000007">
    <property type="entry name" value="Probable polyketide synthase pks17"/>
    <property type="match status" value="1"/>
</dbReference>
<evidence type="ECO:0000256" key="2">
    <source>
        <dbReference type="ARBA" id="ARBA00004792"/>
    </source>
</evidence>
<dbReference type="InterPro" id="IPR013968">
    <property type="entry name" value="PKS_KR"/>
</dbReference>
<evidence type="ECO:0000256" key="8">
    <source>
        <dbReference type="ARBA" id="ARBA00023315"/>
    </source>
</evidence>
<evidence type="ECO:0000256" key="5">
    <source>
        <dbReference type="ARBA" id="ARBA00022679"/>
    </source>
</evidence>
<organism evidence="13 14">
    <name type="scientific">Embleya hyalina</name>
    <dbReference type="NCBI Taxonomy" id="516124"/>
    <lineage>
        <taxon>Bacteria</taxon>
        <taxon>Bacillati</taxon>
        <taxon>Actinomycetota</taxon>
        <taxon>Actinomycetes</taxon>
        <taxon>Kitasatosporales</taxon>
        <taxon>Streptomycetaceae</taxon>
        <taxon>Embleya</taxon>
    </lineage>
</organism>
<dbReference type="InterPro" id="IPR001227">
    <property type="entry name" value="Ac_transferase_dom_sf"/>
</dbReference>
<feature type="domain" description="Ketosynthase family 3 (KS3)" evidence="11">
    <location>
        <begin position="35"/>
        <end position="461"/>
    </location>
</feature>
<evidence type="ECO:0000259" key="11">
    <source>
        <dbReference type="PROSITE" id="PS52004"/>
    </source>
</evidence>
<dbReference type="InterPro" id="IPR014030">
    <property type="entry name" value="Ketoacyl_synth_N"/>
</dbReference>
<dbReference type="InterPro" id="IPR015083">
    <property type="entry name" value="NorB/c/GfsB-D-like_docking"/>
</dbReference>
<dbReference type="Pfam" id="PF08240">
    <property type="entry name" value="ADH_N"/>
    <property type="match status" value="1"/>
</dbReference>
<dbReference type="InterPro" id="IPR036291">
    <property type="entry name" value="NAD(P)-bd_dom_sf"/>
</dbReference>
<dbReference type="InterPro" id="IPR036736">
    <property type="entry name" value="ACP-like_sf"/>
</dbReference>
<dbReference type="PANTHER" id="PTHR43775">
    <property type="entry name" value="FATTY ACID SYNTHASE"/>
    <property type="match status" value="1"/>
</dbReference>
<feature type="active site" description="Proton acceptor; for dehydratase activity" evidence="9">
    <location>
        <position position="969"/>
    </location>
</feature>
<dbReference type="PROSITE" id="PS52004">
    <property type="entry name" value="KS3_2"/>
    <property type="match status" value="2"/>
</dbReference>
<name>A0A401YM70_9ACTN</name>
<dbReference type="InterPro" id="IPR014031">
    <property type="entry name" value="Ketoacyl_synth_C"/>
</dbReference>
<dbReference type="Gene3D" id="3.40.50.720">
    <property type="entry name" value="NAD(P)-binding Rossmann-like Domain"/>
    <property type="match status" value="3"/>
</dbReference>
<dbReference type="Pfam" id="PF16197">
    <property type="entry name" value="KAsynt_C_assoc"/>
    <property type="match status" value="2"/>
</dbReference>
<dbReference type="InterPro" id="IPR013154">
    <property type="entry name" value="ADH-like_N"/>
</dbReference>
<evidence type="ECO:0000313" key="13">
    <source>
        <dbReference type="EMBL" id="GCD95687.1"/>
    </source>
</evidence>
<dbReference type="OrthoDB" id="9778690at2"/>
<protein>
    <submittedName>
        <fullName evidence="13">Polyketide synthase</fullName>
    </submittedName>
</protein>
<dbReference type="Pfam" id="PF00550">
    <property type="entry name" value="PP-binding"/>
    <property type="match status" value="2"/>
</dbReference>
<accession>A0A401YM70</accession>
<feature type="domain" description="Ketosynthase family 3 (KS3)" evidence="11">
    <location>
        <begin position="2080"/>
        <end position="2506"/>
    </location>
</feature>
<dbReference type="GO" id="GO:0016491">
    <property type="term" value="F:oxidoreductase activity"/>
    <property type="evidence" value="ECO:0007669"/>
    <property type="project" value="InterPro"/>
</dbReference>
<dbReference type="Gene3D" id="3.30.70.3290">
    <property type="match status" value="2"/>
</dbReference>
<dbReference type="InterPro" id="IPR011032">
    <property type="entry name" value="GroES-like_sf"/>
</dbReference>
<evidence type="ECO:0000259" key="10">
    <source>
        <dbReference type="PROSITE" id="PS50075"/>
    </source>
</evidence>
<dbReference type="Pfam" id="PF08990">
    <property type="entry name" value="Docking"/>
    <property type="match status" value="1"/>
</dbReference>
<dbReference type="CDD" id="cd08956">
    <property type="entry name" value="KR_3_FAS_SDR_x"/>
    <property type="match status" value="1"/>
</dbReference>
<feature type="domain" description="Carrier" evidence="10">
    <location>
        <begin position="3330"/>
        <end position="3407"/>
    </location>
</feature>
<keyword evidence="14" id="KW-1185">Reference proteome</keyword>
<dbReference type="PANTHER" id="PTHR43775:SF51">
    <property type="entry name" value="INACTIVE PHENOLPHTHIOCEROL SYNTHESIS POLYKETIDE SYNTHASE TYPE I PKS1-RELATED"/>
    <property type="match status" value="1"/>
</dbReference>
<dbReference type="InterPro" id="IPR049900">
    <property type="entry name" value="PKS_mFAS_DH"/>
</dbReference>
<keyword evidence="6" id="KW-0045">Antibiotic biosynthesis</keyword>
<dbReference type="InterPro" id="IPR020807">
    <property type="entry name" value="PKS_DH"/>
</dbReference>
<dbReference type="InterPro" id="IPR006162">
    <property type="entry name" value="Ppantetheine_attach_site"/>
</dbReference>